<evidence type="ECO:0000313" key="3">
    <source>
        <dbReference type="Proteomes" id="UP000317078"/>
    </source>
</evidence>
<dbReference type="SUPFAM" id="SSF52540">
    <property type="entry name" value="P-loop containing nucleoside triphosphate hydrolases"/>
    <property type="match status" value="1"/>
</dbReference>
<protein>
    <recommendedName>
        <fullName evidence="4">Recombinase RecA</fullName>
    </recommendedName>
</protein>
<gene>
    <name evidence="2" type="ORF">EAH89_17200</name>
</gene>
<keyword evidence="3" id="KW-1185">Reference proteome</keyword>
<evidence type="ECO:0000256" key="1">
    <source>
        <dbReference type="SAM" id="MobiDB-lite"/>
    </source>
</evidence>
<evidence type="ECO:0000313" key="2">
    <source>
        <dbReference type="EMBL" id="TPG53255.1"/>
    </source>
</evidence>
<reference evidence="2 3" key="1">
    <citation type="journal article" date="2019" name="Environ. Microbiol.">
        <title>Species interactions and distinct microbial communities in high Arctic permafrost affected cryosols are associated with the CH4 and CO2 gas fluxes.</title>
        <authorList>
            <person name="Altshuler I."/>
            <person name="Hamel J."/>
            <person name="Turney S."/>
            <person name="Magnuson E."/>
            <person name="Levesque R."/>
            <person name="Greer C."/>
            <person name="Whyte L.G."/>
        </authorList>
    </citation>
    <scope>NUCLEOTIDE SEQUENCE [LARGE SCALE GENOMIC DNA]</scope>
    <source>
        <strain evidence="2 3">S9.3B</strain>
    </source>
</reference>
<feature type="compositionally biased region" description="Low complexity" evidence="1">
    <location>
        <begin position="14"/>
        <end position="35"/>
    </location>
</feature>
<comment type="caution">
    <text evidence="2">The sequence shown here is derived from an EMBL/GenBank/DDBJ whole genome shotgun (WGS) entry which is preliminary data.</text>
</comment>
<organism evidence="2 3">
    <name type="scientific">Muricoccus nepalensis</name>
    <dbReference type="NCBI Taxonomy" id="1854500"/>
    <lineage>
        <taxon>Bacteria</taxon>
        <taxon>Pseudomonadati</taxon>
        <taxon>Pseudomonadota</taxon>
        <taxon>Alphaproteobacteria</taxon>
        <taxon>Acetobacterales</taxon>
        <taxon>Roseomonadaceae</taxon>
        <taxon>Muricoccus</taxon>
    </lineage>
</organism>
<dbReference type="OrthoDB" id="1496333at2"/>
<proteinExistence type="predicted"/>
<dbReference type="Proteomes" id="UP000317078">
    <property type="component" value="Unassembled WGS sequence"/>
</dbReference>
<dbReference type="InterPro" id="IPR027417">
    <property type="entry name" value="P-loop_NTPase"/>
</dbReference>
<sequence length="501" mass="54009">MMRPYGGSWRGARRSAPSGRRWAASSWSGPSPTSSCGAPMKRTLRTGPIRAAAARPRCWAMRCARSSTRRWPGGCAASPRGAAAMPDDFLSSYAGMRAKMTGQPAPGIRVEPDPLPFRVRPASLRDPASIPPRQWIYGKILAKGVITVTVAPGGVGKTSWAFGVGCSIARGRGTIGDWVHVRSPVIYCNLEDPEDEFDRRIAAFCLHHGVNIDRELRGWVHAAHGRERRLVLASLDVDGVTIVYPDKQAVIEEVRRTGAGLIVVDPFVNSHELEENSNPHINAAARAWAEIANEAGCAVLLIHHTRKGAVAGDIESARGAVALTSAARAAFTLTAMTPDEASGFGIPEGQRRRYVRLDEGRASIAPPSEKARWFELANVNLGNGTPEYPEGDDVQALAAWEPPALLKDLSPQDCNAVLDLIAEGPGRGQQFTASKAGGAVDAGRWAGCVLMRQHGMTEEQATKVIKAWTSNRLLETDTYKDPIQRKSLSCVVVNDAKRPTL</sequence>
<dbReference type="AlphaFoldDB" id="A0A502FUW0"/>
<dbReference type="EMBL" id="RCZP01000018">
    <property type="protein sequence ID" value="TPG53255.1"/>
    <property type="molecule type" value="Genomic_DNA"/>
</dbReference>
<name>A0A502FUW0_9PROT</name>
<dbReference type="Gene3D" id="3.40.50.300">
    <property type="entry name" value="P-loop containing nucleotide triphosphate hydrolases"/>
    <property type="match status" value="1"/>
</dbReference>
<feature type="region of interest" description="Disordered" evidence="1">
    <location>
        <begin position="1"/>
        <end position="43"/>
    </location>
</feature>
<dbReference type="Pfam" id="PF13481">
    <property type="entry name" value="AAA_25"/>
    <property type="match status" value="1"/>
</dbReference>
<accession>A0A502FUW0</accession>
<evidence type="ECO:0008006" key="4">
    <source>
        <dbReference type="Google" id="ProtNLM"/>
    </source>
</evidence>